<organism evidence="2">
    <name type="scientific">Medioppia subpectinata</name>
    <dbReference type="NCBI Taxonomy" id="1979941"/>
    <lineage>
        <taxon>Eukaryota</taxon>
        <taxon>Metazoa</taxon>
        <taxon>Ecdysozoa</taxon>
        <taxon>Arthropoda</taxon>
        <taxon>Chelicerata</taxon>
        <taxon>Arachnida</taxon>
        <taxon>Acari</taxon>
        <taxon>Acariformes</taxon>
        <taxon>Sarcoptiformes</taxon>
        <taxon>Oribatida</taxon>
        <taxon>Brachypylina</taxon>
        <taxon>Oppioidea</taxon>
        <taxon>Oppiidae</taxon>
        <taxon>Medioppia</taxon>
    </lineage>
</organism>
<dbReference type="InterPro" id="IPR036383">
    <property type="entry name" value="TSP1_rpt_sf"/>
</dbReference>
<dbReference type="AlphaFoldDB" id="A0A7R9PTB4"/>
<protein>
    <submittedName>
        <fullName evidence="2">Uncharacterized protein</fullName>
    </submittedName>
</protein>
<dbReference type="Proteomes" id="UP000759131">
    <property type="component" value="Unassembled WGS sequence"/>
</dbReference>
<feature type="compositionally biased region" description="Gly residues" evidence="1">
    <location>
        <begin position="256"/>
        <end position="268"/>
    </location>
</feature>
<feature type="compositionally biased region" description="Polar residues" evidence="1">
    <location>
        <begin position="221"/>
        <end position="232"/>
    </location>
</feature>
<dbReference type="SUPFAM" id="SSF82895">
    <property type="entry name" value="TSP-1 type 1 repeat"/>
    <property type="match status" value="1"/>
</dbReference>
<sequence>MRRRRRSAQHFFLIDSVDESDDNLLHETSDGFQMHNDLHLYRFNETLSPALLPPLSHRHYYYCHKPYHGSDRHHYYNSSSDAVIIKDDIISGPMDSLAYIRHKRQAIDGTAAAGAVVGGGVDGVVVVVGSDNTAIASVSDDGISDNKYSARDFANTKGMSSNAVDLSLQSMHKTITTSSDPYMNTRIESNWELNETSRSLFIALSTATTTHTPLAPVVDTDSASGPTLLSNGGHSGGGQWPASGRSDAESPIGSHGSSGGDNDGGYGGQHHNSHSIGREEDEPEVDFKSRQHHKQHEDRDGDKGREVVVVDSEVVKVVDNEKVLISGGSSDTDSDVRAGGGVDTTGGQPFWSNWSEWSPCRGLNNKCDSGRIHSRIRKCLAQNGDIVNSDICRVSHKEQQELEIRDCRCDSDAQQQQPTSKQQLLHEYNVNSTTVSAGNESSQHYGAEQTDRACNDCNQNEICLLQVKAAVPFCAKIKDPRDPRGCGGWCSGHKELCRYVGAQTYQCVDDSEGVAVGVQDIKSCADMWAHRHINVSTIQETE</sequence>
<feature type="compositionally biased region" description="Basic and acidic residues" evidence="1">
    <location>
        <begin position="285"/>
        <end position="307"/>
    </location>
</feature>
<name>A0A7R9PTB4_9ACAR</name>
<dbReference type="OrthoDB" id="6502547at2759"/>
<gene>
    <name evidence="2" type="ORF">OSB1V03_LOCUS330</name>
</gene>
<evidence type="ECO:0000313" key="3">
    <source>
        <dbReference type="Proteomes" id="UP000759131"/>
    </source>
</evidence>
<dbReference type="EMBL" id="OC854638">
    <property type="protein sequence ID" value="CAD7619832.1"/>
    <property type="molecule type" value="Genomic_DNA"/>
</dbReference>
<proteinExistence type="predicted"/>
<evidence type="ECO:0000313" key="2">
    <source>
        <dbReference type="EMBL" id="CAD7619832.1"/>
    </source>
</evidence>
<keyword evidence="3" id="KW-1185">Reference proteome</keyword>
<evidence type="ECO:0000256" key="1">
    <source>
        <dbReference type="SAM" id="MobiDB-lite"/>
    </source>
</evidence>
<feature type="region of interest" description="Disordered" evidence="1">
    <location>
        <begin position="214"/>
        <end position="307"/>
    </location>
</feature>
<dbReference type="InterPro" id="IPR000884">
    <property type="entry name" value="TSP1_rpt"/>
</dbReference>
<dbReference type="EMBL" id="CAJPIZ010000063">
    <property type="protein sequence ID" value="CAG2100262.1"/>
    <property type="molecule type" value="Genomic_DNA"/>
</dbReference>
<dbReference type="SMART" id="SM00209">
    <property type="entry name" value="TSP1"/>
    <property type="match status" value="1"/>
</dbReference>
<dbReference type="PROSITE" id="PS50092">
    <property type="entry name" value="TSP1"/>
    <property type="match status" value="1"/>
</dbReference>
<reference evidence="2" key="1">
    <citation type="submission" date="2020-11" db="EMBL/GenBank/DDBJ databases">
        <authorList>
            <person name="Tran Van P."/>
        </authorList>
    </citation>
    <scope>NUCLEOTIDE SEQUENCE</scope>
</reference>
<accession>A0A7R9PTB4</accession>